<dbReference type="GO" id="GO:0015020">
    <property type="term" value="F:glucuronosyltransferase activity"/>
    <property type="evidence" value="ECO:0007669"/>
    <property type="project" value="TreeGrafter"/>
</dbReference>
<dbReference type="OrthoDB" id="411524at2759"/>
<evidence type="ECO:0000256" key="8">
    <source>
        <dbReference type="SAM" id="Phobius"/>
    </source>
</evidence>
<dbReference type="Pfam" id="PF13896">
    <property type="entry name" value="Glyco_transf_49"/>
    <property type="match status" value="2"/>
</dbReference>
<gene>
    <name evidence="9" type="primary">Mo00222</name>
    <name evidence="9" type="ORF">E5Q_00222</name>
</gene>
<dbReference type="STRING" id="764103.G7DSL8"/>
<feature type="transmembrane region" description="Helical" evidence="8">
    <location>
        <begin position="63"/>
        <end position="84"/>
    </location>
</feature>
<dbReference type="RefSeq" id="XP_014566518.1">
    <property type="nucleotide sequence ID" value="XM_014711032.1"/>
</dbReference>
<dbReference type="PANTHER" id="PTHR12270:SF25">
    <property type="entry name" value="GLYCOSYLTRANSFERASE-LIKE PROTEIN LARGE"/>
    <property type="match status" value="1"/>
</dbReference>
<reference evidence="9 10" key="2">
    <citation type="journal article" date="2012" name="Open Biol.">
        <title>Characteristics of nucleosomes and linker DNA regions on the genome of the basidiomycete Mixia osmundae revealed by mono- and dinucleosome mapping.</title>
        <authorList>
            <person name="Nishida H."/>
            <person name="Kondo S."/>
            <person name="Matsumoto T."/>
            <person name="Suzuki Y."/>
            <person name="Yoshikawa H."/>
            <person name="Taylor T.D."/>
            <person name="Sugiyama J."/>
        </authorList>
    </citation>
    <scope>NUCLEOTIDE SEQUENCE [LARGE SCALE GENOMIC DNA]</scope>
    <source>
        <strain evidence="10">CBS 9802 / IAM 14324 / JCM 22182 / KY 12970</strain>
    </source>
</reference>
<dbReference type="EMBL" id="BABT02000007">
    <property type="protein sequence ID" value="GAA93578.1"/>
    <property type="molecule type" value="Genomic_DNA"/>
</dbReference>
<evidence type="ECO:0000256" key="6">
    <source>
        <dbReference type="ARBA" id="ARBA00023180"/>
    </source>
</evidence>
<dbReference type="GO" id="GO:0016020">
    <property type="term" value="C:membrane"/>
    <property type="evidence" value="ECO:0007669"/>
    <property type="project" value="UniProtKB-SubCell"/>
</dbReference>
<comment type="caution">
    <text evidence="9">The sequence shown here is derived from an EMBL/GenBank/DDBJ whole genome shotgun (WGS) entry which is preliminary data.</text>
</comment>
<dbReference type="PANTHER" id="PTHR12270">
    <property type="entry name" value="GLYCOSYLTRANSFERASE-RELATED"/>
    <property type="match status" value="1"/>
</dbReference>
<evidence type="ECO:0000256" key="2">
    <source>
        <dbReference type="ARBA" id="ARBA00022692"/>
    </source>
</evidence>
<evidence type="ECO:0000256" key="4">
    <source>
        <dbReference type="ARBA" id="ARBA00022989"/>
    </source>
</evidence>
<reference evidence="9 10" key="1">
    <citation type="journal article" date="2011" name="J. Gen. Appl. Microbiol.">
        <title>Draft genome sequencing of the enigmatic basidiomycete Mixia osmundae.</title>
        <authorList>
            <person name="Nishida H."/>
            <person name="Nagatsuka Y."/>
            <person name="Sugiyama J."/>
        </authorList>
    </citation>
    <scope>NUCLEOTIDE SEQUENCE [LARGE SCALE GENOMIC DNA]</scope>
    <source>
        <strain evidence="10">CBS 9802 / IAM 14324 / JCM 22182 / KY 12970</strain>
    </source>
</reference>
<evidence type="ECO:0008006" key="11">
    <source>
        <dbReference type="Google" id="ProtNLM"/>
    </source>
</evidence>
<accession>G7DSL8</accession>
<comment type="subcellular location">
    <subcellularLocation>
        <location evidence="1">Membrane</location>
        <topology evidence="1">Single-pass type II membrane protein</topology>
    </subcellularLocation>
</comment>
<dbReference type="Proteomes" id="UP000009131">
    <property type="component" value="Unassembled WGS sequence"/>
</dbReference>
<dbReference type="OMA" id="FHKSWAP"/>
<proteinExistence type="predicted"/>
<name>G7DSL8_MIXOS</name>
<dbReference type="eggNOG" id="KOG3765">
    <property type="taxonomic scope" value="Eukaryota"/>
</dbReference>
<feature type="compositionally biased region" description="Basic residues" evidence="7">
    <location>
        <begin position="117"/>
        <end position="137"/>
    </location>
</feature>
<evidence type="ECO:0000313" key="9">
    <source>
        <dbReference type="EMBL" id="GAA93578.1"/>
    </source>
</evidence>
<dbReference type="SUPFAM" id="SSF53448">
    <property type="entry name" value="Nucleotide-diphospho-sugar transferases"/>
    <property type="match status" value="1"/>
</dbReference>
<dbReference type="GO" id="GO:0035269">
    <property type="term" value="P:protein O-linked glycosylation via mannose"/>
    <property type="evidence" value="ECO:0007669"/>
    <property type="project" value="TreeGrafter"/>
</dbReference>
<dbReference type="InParanoid" id="G7DSL8"/>
<feature type="region of interest" description="Disordered" evidence="7">
    <location>
        <begin position="114"/>
        <end position="147"/>
    </location>
</feature>
<dbReference type="Gene3D" id="3.90.550.10">
    <property type="entry name" value="Spore Coat Polysaccharide Biosynthesis Protein SpsA, Chain A"/>
    <property type="match status" value="1"/>
</dbReference>
<keyword evidence="2 8" id="KW-0812">Transmembrane</keyword>
<keyword evidence="4 8" id="KW-1133">Transmembrane helix</keyword>
<dbReference type="InterPro" id="IPR051292">
    <property type="entry name" value="Xyl/GlcA_transferase"/>
</dbReference>
<keyword evidence="6" id="KW-0325">Glycoprotein</keyword>
<keyword evidence="3" id="KW-0735">Signal-anchor</keyword>
<dbReference type="AlphaFoldDB" id="G7DSL8"/>
<evidence type="ECO:0000313" key="10">
    <source>
        <dbReference type="Proteomes" id="UP000009131"/>
    </source>
</evidence>
<dbReference type="InterPro" id="IPR029044">
    <property type="entry name" value="Nucleotide-diphossugar_trans"/>
</dbReference>
<organism evidence="9 10">
    <name type="scientific">Mixia osmundae (strain CBS 9802 / IAM 14324 / JCM 22182 / KY 12970)</name>
    <dbReference type="NCBI Taxonomy" id="764103"/>
    <lineage>
        <taxon>Eukaryota</taxon>
        <taxon>Fungi</taxon>
        <taxon>Dikarya</taxon>
        <taxon>Basidiomycota</taxon>
        <taxon>Pucciniomycotina</taxon>
        <taxon>Mixiomycetes</taxon>
        <taxon>Mixiales</taxon>
        <taxon>Mixiaceae</taxon>
        <taxon>Mixia</taxon>
    </lineage>
</organism>
<dbReference type="GO" id="GO:0042285">
    <property type="term" value="F:xylosyltransferase activity"/>
    <property type="evidence" value="ECO:0007669"/>
    <property type="project" value="TreeGrafter"/>
</dbReference>
<evidence type="ECO:0000256" key="3">
    <source>
        <dbReference type="ARBA" id="ARBA00022968"/>
    </source>
</evidence>
<sequence length="565" mass="64114">MVGETLTPGNKHDGLHPGQLSPLGSAFGTGSASPFLSQQEHLSVPLLATPSSAGLTKKRPRSILASLFTLYLFAALTHTFYATIIQPVISPETPTPTTTDDLLVNRTSNRTLLPLKKPTRKPSSRHATHAHAAHSVKKPIGSTPQPTIERSVAYHPVEGVEWGKASIDWYPNDHERSHRNLSADSPESVRSQDELASERELFQMTKEQTTMSEDFFLSKAFGEALQPSKIIPYYYRAQRDLGAEDNKRDITITTLVTANRFKVLTDLVEKYQGPVSVCIHVVNIPAEREELLTSLRDIYESHEAMKNWVDVHLVIDNFDRQFNMWRNVAKYFARTDYVMMLDVDFWICTDFRHRILASPDIIDKLSAGTAAFVVPAFEFTKQVDGLDSKTFPTEKKDLLELVEGGKIGMFHKSWAPGHGSTNYTRFYESKEGEIYRVHGYTHSYEPYIIYKREGTPYCDERFIGYGGNKAACLYELFLSGVSFWVLPDDFLIHQSHAYAEKARKHERRYNRKLFIDYRESLCFRLLTQFVDSGDIATDKSKNLMQECKKIKGFSAAAQRLITAST</sequence>
<keyword evidence="10" id="KW-1185">Reference proteome</keyword>
<feature type="region of interest" description="Disordered" evidence="7">
    <location>
        <begin position="1"/>
        <end position="23"/>
    </location>
</feature>
<dbReference type="HOGENOM" id="CLU_034771_1_1_1"/>
<evidence type="ECO:0000256" key="5">
    <source>
        <dbReference type="ARBA" id="ARBA00023136"/>
    </source>
</evidence>
<evidence type="ECO:0000256" key="7">
    <source>
        <dbReference type="SAM" id="MobiDB-lite"/>
    </source>
</evidence>
<protein>
    <recommendedName>
        <fullName evidence="11">Glycosyltransferase family 49 protein</fullName>
    </recommendedName>
</protein>
<evidence type="ECO:0000256" key="1">
    <source>
        <dbReference type="ARBA" id="ARBA00004606"/>
    </source>
</evidence>
<keyword evidence="5 8" id="KW-0472">Membrane</keyword>